<dbReference type="PANTHER" id="PTHR31151:SF0">
    <property type="entry name" value="PROLINE-TRNA LIGASE (DUF1680)"/>
    <property type="match status" value="1"/>
</dbReference>
<comment type="caution">
    <text evidence="3">The sequence shown here is derived from an EMBL/GenBank/DDBJ whole genome shotgun (WGS) entry which is preliminary data.</text>
</comment>
<feature type="chain" id="PRO_5046576188" evidence="1">
    <location>
        <begin position="22"/>
        <end position="250"/>
    </location>
</feature>
<sequence length="250" mass="28798">MKCLRLSETLVIVLMFGCVMCKECTNIPTELSSHTFRYNLLNSNNVTYKEEVYSHYDKHLTPTDDNTWASLIPRKILREGGEFSWMMTYKKIKNSGVGGGGGGEFLREVSVSDVRLDADTIYGRAQQTNLEYLLMLDVDRLVYSFRETAGLPNFEVAYGGWEAPDQELRGHFVGTGYLSAFTSKFFDRFEAIKPVWAPYYTIHKIMAGLVDQVEFCKSEMKVVTTIPRLANRQRRHRRNQSNQIFQKELV</sequence>
<keyword evidence="3" id="KW-0378">Hydrolase</keyword>
<evidence type="ECO:0000313" key="4">
    <source>
        <dbReference type="Proteomes" id="UP001151760"/>
    </source>
</evidence>
<reference evidence="3" key="2">
    <citation type="submission" date="2022-01" db="EMBL/GenBank/DDBJ databases">
        <authorList>
            <person name="Yamashiro T."/>
            <person name="Shiraishi A."/>
            <person name="Satake H."/>
            <person name="Nakayama K."/>
        </authorList>
    </citation>
    <scope>NUCLEOTIDE SEQUENCE</scope>
</reference>
<feature type="signal peptide" evidence="1">
    <location>
        <begin position="1"/>
        <end position="21"/>
    </location>
</feature>
<proteinExistence type="predicted"/>
<feature type="domain" description="Non-reducing end beta-L-arabinofuranosidase-like GH127 catalytic" evidence="2">
    <location>
        <begin position="175"/>
        <end position="235"/>
    </location>
</feature>
<keyword evidence="1" id="KW-0732">Signal</keyword>
<dbReference type="PANTHER" id="PTHR31151">
    <property type="entry name" value="PROLINE-TRNA LIGASE (DUF1680)"/>
    <property type="match status" value="1"/>
</dbReference>
<dbReference type="EMBL" id="BQNB010009263">
    <property type="protein sequence ID" value="GJS61057.1"/>
    <property type="molecule type" value="Genomic_DNA"/>
</dbReference>
<gene>
    <name evidence="3" type="ORF">Tco_0655841</name>
</gene>
<reference evidence="3" key="1">
    <citation type="journal article" date="2022" name="Int. J. Mol. Sci.">
        <title>Draft Genome of Tanacetum Coccineum: Genomic Comparison of Closely Related Tanacetum-Family Plants.</title>
        <authorList>
            <person name="Yamashiro T."/>
            <person name="Shiraishi A."/>
            <person name="Nakayama K."/>
            <person name="Satake H."/>
        </authorList>
    </citation>
    <scope>NUCLEOTIDE SEQUENCE</scope>
</reference>
<organism evidence="3 4">
    <name type="scientific">Tanacetum coccineum</name>
    <dbReference type="NCBI Taxonomy" id="301880"/>
    <lineage>
        <taxon>Eukaryota</taxon>
        <taxon>Viridiplantae</taxon>
        <taxon>Streptophyta</taxon>
        <taxon>Embryophyta</taxon>
        <taxon>Tracheophyta</taxon>
        <taxon>Spermatophyta</taxon>
        <taxon>Magnoliopsida</taxon>
        <taxon>eudicotyledons</taxon>
        <taxon>Gunneridae</taxon>
        <taxon>Pentapetalae</taxon>
        <taxon>asterids</taxon>
        <taxon>campanulids</taxon>
        <taxon>Asterales</taxon>
        <taxon>Asteraceae</taxon>
        <taxon>Asteroideae</taxon>
        <taxon>Anthemideae</taxon>
        <taxon>Anthemidinae</taxon>
        <taxon>Tanacetum</taxon>
    </lineage>
</organism>
<evidence type="ECO:0000256" key="1">
    <source>
        <dbReference type="SAM" id="SignalP"/>
    </source>
</evidence>
<feature type="domain" description="Non-reducing end beta-L-arabinofuranosidase-like GH127 catalytic" evidence="2">
    <location>
        <begin position="113"/>
        <end position="174"/>
    </location>
</feature>
<dbReference type="Proteomes" id="UP001151760">
    <property type="component" value="Unassembled WGS sequence"/>
</dbReference>
<evidence type="ECO:0000313" key="3">
    <source>
        <dbReference type="EMBL" id="GJS61057.1"/>
    </source>
</evidence>
<keyword evidence="4" id="KW-1185">Reference proteome</keyword>
<dbReference type="GO" id="GO:0016787">
    <property type="term" value="F:hydrolase activity"/>
    <property type="evidence" value="ECO:0007669"/>
    <property type="project" value="UniProtKB-KW"/>
</dbReference>
<accession>A0ABQ4X7G7</accession>
<evidence type="ECO:0000259" key="2">
    <source>
        <dbReference type="Pfam" id="PF07944"/>
    </source>
</evidence>
<protein>
    <submittedName>
        <fullName evidence="3">Glycosyl hydrolase</fullName>
    </submittedName>
</protein>
<dbReference type="InterPro" id="IPR012878">
    <property type="entry name" value="Beta-AFase-like_GH127_cat"/>
</dbReference>
<dbReference type="Pfam" id="PF07944">
    <property type="entry name" value="Beta-AFase-like_GH127_cat"/>
    <property type="match status" value="2"/>
</dbReference>
<name>A0ABQ4X7G7_9ASTR</name>